<evidence type="ECO:0000313" key="5">
    <source>
        <dbReference type="Proteomes" id="UP000220005"/>
    </source>
</evidence>
<comment type="caution">
    <text evidence="3">The sequence shown here is derived from an EMBL/GenBank/DDBJ whole genome shotgun (WGS) entry which is preliminary data.</text>
</comment>
<dbReference type="Proteomes" id="UP000219901">
    <property type="component" value="Unassembled WGS sequence"/>
</dbReference>
<dbReference type="OrthoDB" id="1854653at2"/>
<accession>A0A174AE86</accession>
<dbReference type="EMBL" id="NMTY01000003">
    <property type="protein sequence ID" value="PDX82707.1"/>
    <property type="molecule type" value="Genomic_DNA"/>
</dbReference>
<dbReference type="RefSeq" id="WP_055190497.1">
    <property type="nucleotide sequence ID" value="NZ_CABVEJ010000002.1"/>
</dbReference>
<reference evidence="4 5" key="1">
    <citation type="journal article" date="2017" name="Front. Microbiol.">
        <title>New Insights into the Diversity of the Genus Faecalibacterium.</title>
        <authorList>
            <person name="Benevides L."/>
            <person name="Burman S."/>
            <person name="Martin R."/>
            <person name="Robert V."/>
            <person name="Thomas M."/>
            <person name="Miquel S."/>
            <person name="Chain F."/>
            <person name="Sokol H."/>
            <person name="Bermudez-Humaran L.G."/>
            <person name="Morrison M."/>
            <person name="Langella P."/>
            <person name="Azevedo V.A."/>
            <person name="Chatel J.M."/>
            <person name="Soares S."/>
        </authorList>
    </citation>
    <scope>NUCLEOTIDE SEQUENCE [LARGE SCALE GENOMIC DNA]</scope>
    <source>
        <strain evidence="2 4">CNCM I 4546</strain>
        <strain evidence="3 5">CNCM I 4575</strain>
    </source>
</reference>
<evidence type="ECO:0000313" key="2">
    <source>
        <dbReference type="EMBL" id="PDX71715.1"/>
    </source>
</evidence>
<proteinExistence type="predicted"/>
<reference evidence="3" key="2">
    <citation type="submission" date="2017-07" db="EMBL/GenBank/DDBJ databases">
        <authorList>
            <person name="Sun Z.S."/>
            <person name="Albrecht U."/>
            <person name="Echele G."/>
            <person name="Lee C.C."/>
        </authorList>
    </citation>
    <scope>NUCLEOTIDE SEQUENCE</scope>
    <source>
        <strain evidence="2">CNCM I 4546</strain>
        <strain evidence="3">CNCM I 4575</strain>
    </source>
</reference>
<protein>
    <submittedName>
        <fullName evidence="3">Uncharacterized protein</fullName>
    </submittedName>
</protein>
<dbReference type="AlphaFoldDB" id="A0A174AE86"/>
<evidence type="ECO:0000256" key="1">
    <source>
        <dbReference type="SAM" id="MobiDB-lite"/>
    </source>
</evidence>
<dbReference type="EMBL" id="NMTV01000065">
    <property type="protein sequence ID" value="PDX71715.1"/>
    <property type="molecule type" value="Genomic_DNA"/>
</dbReference>
<dbReference type="Proteomes" id="UP000220005">
    <property type="component" value="Unassembled WGS sequence"/>
</dbReference>
<evidence type="ECO:0000313" key="4">
    <source>
        <dbReference type="Proteomes" id="UP000219901"/>
    </source>
</evidence>
<evidence type="ECO:0000313" key="3">
    <source>
        <dbReference type="EMBL" id="PDX82707.1"/>
    </source>
</evidence>
<gene>
    <name evidence="2" type="ORF">CGS55_11065</name>
    <name evidence="3" type="ORF">CGS58_00615</name>
</gene>
<name>A0A174AE86_9FIRM</name>
<sequence length="61" mass="6843">MVDKFSQVAGNVPVTNNDPNRRYTVINGYPVVLNFAKEPNPGVFERVRDILLATSYTKKTS</sequence>
<organism evidence="3 5">
    <name type="scientific">Faecalibacterium prausnitzii</name>
    <dbReference type="NCBI Taxonomy" id="853"/>
    <lineage>
        <taxon>Bacteria</taxon>
        <taxon>Bacillati</taxon>
        <taxon>Bacillota</taxon>
        <taxon>Clostridia</taxon>
        <taxon>Eubacteriales</taxon>
        <taxon>Oscillospiraceae</taxon>
        <taxon>Faecalibacterium</taxon>
    </lineage>
</organism>
<feature type="region of interest" description="Disordered" evidence="1">
    <location>
        <begin position="1"/>
        <end position="20"/>
    </location>
</feature>